<sequence>MKRIFFVLCVLLFGTGLLVASPDLAKYLENDLELQRLALEVKKAELSSKETSIDNGLSVKLSTGTAVFTNENGTASVSFSPSATAALPALSNLKLNVSSSVKIAGGQNASDNTKFSLSADIISGSTIARKLKLMNAERTLLNAKRALQNRALEAEKEFYTQLKALFTGENDIIQAQKTLYDNTLKFEEIKAKGYSKSSSNYRQAELQVLSDTHTVKTKIRALEHDCAVFAAKCGARFEAGQKARDFLPDSIQSVEAVDIASLKKENYKKIEEAEWTHSYNTLARTADKNFTLGASAGYTIQNSHVSSSGTKADTVDAGVNAGLYGLSLDAGVSVPVGKSHSPVYTLSASVDLNAFQKAKLGSDKNAYSQQQELIAIQSAADAYDTSIVDQTQSLNDIRWAKETNRQTYDMYVQLEKDMASYLKDGIITESEYLTSFANKELYRIRLLINDIDLIIYNNTTKLLFCRDDEIQ</sequence>
<dbReference type="EMBL" id="ATFF01000006">
    <property type="protein sequence ID" value="EPF30945.1"/>
    <property type="molecule type" value="Genomic_DNA"/>
</dbReference>
<dbReference type="eggNOG" id="ENOG5032M6Q">
    <property type="taxonomic scope" value="Bacteria"/>
</dbReference>
<evidence type="ECO:0008006" key="3">
    <source>
        <dbReference type="Google" id="ProtNLM"/>
    </source>
</evidence>
<dbReference type="PATRIC" id="fig|1125699.3.peg.1288"/>
<keyword evidence="2" id="KW-1185">Reference proteome</keyword>
<dbReference type="AlphaFoldDB" id="S3K0B2"/>
<protein>
    <recommendedName>
        <fullName evidence="3">TolC family type I secretion outer membrane protein</fullName>
    </recommendedName>
</protein>
<comment type="caution">
    <text evidence="1">The sequence shown here is derived from an EMBL/GenBank/DDBJ whole genome shotgun (WGS) entry which is preliminary data.</text>
</comment>
<evidence type="ECO:0000313" key="2">
    <source>
        <dbReference type="Proteomes" id="UP000014541"/>
    </source>
</evidence>
<organism evidence="1 2">
    <name type="scientific">Treponema maltophilum ATCC 51939</name>
    <dbReference type="NCBI Taxonomy" id="1125699"/>
    <lineage>
        <taxon>Bacteria</taxon>
        <taxon>Pseudomonadati</taxon>
        <taxon>Spirochaetota</taxon>
        <taxon>Spirochaetia</taxon>
        <taxon>Spirochaetales</taxon>
        <taxon>Treponemataceae</taxon>
        <taxon>Treponema</taxon>
    </lineage>
</organism>
<dbReference type="STRING" id="1125699.HMPREF9194_01272"/>
<evidence type="ECO:0000313" key="1">
    <source>
        <dbReference type="EMBL" id="EPF30945.1"/>
    </source>
</evidence>
<dbReference type="Proteomes" id="UP000014541">
    <property type="component" value="Unassembled WGS sequence"/>
</dbReference>
<reference evidence="1 2" key="1">
    <citation type="submission" date="2013-04" db="EMBL/GenBank/DDBJ databases">
        <title>The Genome Sequence of Treponema maltophilum ATCC 51939.</title>
        <authorList>
            <consortium name="The Broad Institute Genomics Platform"/>
            <person name="Earl A."/>
            <person name="Ward D."/>
            <person name="Feldgarden M."/>
            <person name="Gevers D."/>
            <person name="Leonetti C."/>
            <person name="Blanton J.M."/>
            <person name="Dewhirst F.E."/>
            <person name="Izard J."/>
            <person name="Walker B."/>
            <person name="Young S."/>
            <person name="Zeng Q."/>
            <person name="Gargeya S."/>
            <person name="Fitzgerald M."/>
            <person name="Haas B."/>
            <person name="Abouelleil A."/>
            <person name="Allen A.W."/>
            <person name="Alvarado L."/>
            <person name="Arachchi H.M."/>
            <person name="Berlin A.M."/>
            <person name="Chapman S.B."/>
            <person name="Gainer-Dewar J."/>
            <person name="Goldberg J."/>
            <person name="Griggs A."/>
            <person name="Gujja S."/>
            <person name="Hansen M."/>
            <person name="Howarth C."/>
            <person name="Imamovic A."/>
            <person name="Ireland A."/>
            <person name="Larimer J."/>
            <person name="McCowan C."/>
            <person name="Murphy C."/>
            <person name="Pearson M."/>
            <person name="Poon T.W."/>
            <person name="Priest M."/>
            <person name="Roberts A."/>
            <person name="Saif S."/>
            <person name="Shea T."/>
            <person name="Sisk P."/>
            <person name="Sykes S."/>
            <person name="Wortman J."/>
            <person name="Nusbaum C."/>
            <person name="Birren B."/>
        </authorList>
    </citation>
    <scope>NUCLEOTIDE SEQUENCE [LARGE SCALE GENOMIC DNA]</scope>
    <source>
        <strain evidence="1 2">ATCC 51939</strain>
    </source>
</reference>
<accession>S3K0B2</accession>
<dbReference type="HOGENOM" id="CLU_579924_0_0_12"/>
<gene>
    <name evidence="1" type="ORF">HMPREF9194_01272</name>
</gene>
<name>S3K0B2_TREMA</name>
<dbReference type="RefSeq" id="WP_016525556.1">
    <property type="nucleotide sequence ID" value="NZ_KE332518.1"/>
</dbReference>
<proteinExistence type="predicted"/>